<dbReference type="FunCoup" id="A0A078ACH6">
    <property type="interactions" value="374"/>
</dbReference>
<protein>
    <submittedName>
        <fullName evidence="6">Eukaryotic translation initiation factor 2d-like</fullName>
    </submittedName>
</protein>
<dbReference type="SUPFAM" id="SSF47592">
    <property type="entry name" value="SWIB/MDM2 domain"/>
    <property type="match status" value="1"/>
</dbReference>
<dbReference type="Proteomes" id="UP000039865">
    <property type="component" value="Unassembled WGS sequence"/>
</dbReference>
<evidence type="ECO:0000256" key="3">
    <source>
        <dbReference type="SAM" id="MobiDB-lite"/>
    </source>
</evidence>
<dbReference type="InterPro" id="IPR036877">
    <property type="entry name" value="SUI1_dom_sf"/>
</dbReference>
<feature type="region of interest" description="Disordered" evidence="3">
    <location>
        <begin position="203"/>
        <end position="271"/>
    </location>
</feature>
<evidence type="ECO:0000256" key="2">
    <source>
        <dbReference type="ARBA" id="ARBA00022490"/>
    </source>
</evidence>
<dbReference type="OMA" id="MFLKPYR"/>
<dbReference type="Pfam" id="PF26292">
    <property type="entry name" value="PUA_elF2D"/>
    <property type="match status" value="1"/>
</dbReference>
<dbReference type="InterPro" id="IPR039759">
    <property type="entry name" value="eIF2D_SUI1"/>
</dbReference>
<dbReference type="InterPro" id="IPR015947">
    <property type="entry name" value="PUA-like_sf"/>
</dbReference>
<accession>A0A078ACH6</accession>
<dbReference type="PROSITE" id="PS50296">
    <property type="entry name" value="SUI1"/>
    <property type="match status" value="1"/>
</dbReference>
<feature type="compositionally biased region" description="Polar residues" evidence="3">
    <location>
        <begin position="220"/>
        <end position="231"/>
    </location>
</feature>
<dbReference type="InterPro" id="IPR041366">
    <property type="entry name" value="Pre-PUA"/>
</dbReference>
<proteinExistence type="inferred from homology"/>
<dbReference type="InterPro" id="IPR048248">
    <property type="entry name" value="PUA_eIF2d-like"/>
</dbReference>
<dbReference type="InterPro" id="IPR058886">
    <property type="entry name" value="SWIB_eIF2D"/>
</dbReference>
<dbReference type="AlphaFoldDB" id="A0A078ACH6"/>
<dbReference type="PANTHER" id="PTHR12217:SF4">
    <property type="entry name" value="EUKARYOTIC TRANSLATION INITIATION FACTOR 2D"/>
    <property type="match status" value="1"/>
</dbReference>
<dbReference type="SUPFAM" id="SSF88697">
    <property type="entry name" value="PUA domain-like"/>
    <property type="match status" value="1"/>
</dbReference>
<dbReference type="InterPro" id="IPR036885">
    <property type="entry name" value="SWIB_MDM2_dom_sf"/>
</dbReference>
<dbReference type="OrthoDB" id="305545at2759"/>
<feature type="compositionally biased region" description="Basic and acidic residues" evidence="3">
    <location>
        <begin position="210"/>
        <end position="219"/>
    </location>
</feature>
<dbReference type="PANTHER" id="PTHR12217">
    <property type="entry name" value="EUKARYOTIC TRANSLATION INITIATION FACTOR 2D"/>
    <property type="match status" value="1"/>
</dbReference>
<dbReference type="InterPro" id="IPR003121">
    <property type="entry name" value="SWIB_MDM2_domain"/>
</dbReference>
<feature type="compositionally biased region" description="Basic and acidic residues" evidence="3">
    <location>
        <begin position="232"/>
        <end position="253"/>
    </location>
</feature>
<dbReference type="GO" id="GO:0003723">
    <property type="term" value="F:RNA binding"/>
    <property type="evidence" value="ECO:0007669"/>
    <property type="project" value="InterPro"/>
</dbReference>
<keyword evidence="6" id="KW-0648">Protein biosynthesis</keyword>
<dbReference type="NCBIfam" id="TIGR00451">
    <property type="entry name" value="unchar_dom_2"/>
    <property type="match status" value="1"/>
</dbReference>
<dbReference type="GO" id="GO:0003743">
    <property type="term" value="F:translation initiation factor activity"/>
    <property type="evidence" value="ECO:0007669"/>
    <property type="project" value="UniProtKB-KW"/>
</dbReference>
<keyword evidence="2" id="KW-0963">Cytoplasm</keyword>
<dbReference type="SUPFAM" id="SSF55159">
    <property type="entry name" value="eIF1-like"/>
    <property type="match status" value="1"/>
</dbReference>
<comment type="similarity">
    <text evidence="1">Belongs to the eIF2D family.</text>
</comment>
<dbReference type="PROSITE" id="PS50890">
    <property type="entry name" value="PUA"/>
    <property type="match status" value="1"/>
</dbReference>
<keyword evidence="6" id="KW-0396">Initiation factor</keyword>
<dbReference type="InParanoid" id="A0A078ACH6"/>
<evidence type="ECO:0000256" key="1">
    <source>
        <dbReference type="ARBA" id="ARBA00010359"/>
    </source>
</evidence>
<gene>
    <name evidence="6" type="primary">Contig16374.g17438</name>
    <name evidence="6" type="ORF">STYLEM_8283</name>
</gene>
<evidence type="ECO:0000259" key="5">
    <source>
        <dbReference type="PROSITE" id="PS51925"/>
    </source>
</evidence>
<dbReference type="Gene3D" id="3.10.400.20">
    <property type="match status" value="1"/>
</dbReference>
<keyword evidence="7" id="KW-1185">Reference proteome</keyword>
<name>A0A078ACH6_STYLE</name>
<dbReference type="PROSITE" id="PS51925">
    <property type="entry name" value="SWIB_MDM2"/>
    <property type="match status" value="1"/>
</dbReference>
<evidence type="ECO:0000259" key="4">
    <source>
        <dbReference type="PROSITE" id="PS50296"/>
    </source>
</evidence>
<reference evidence="6 7" key="1">
    <citation type="submission" date="2014-06" db="EMBL/GenBank/DDBJ databases">
        <authorList>
            <person name="Swart Estienne"/>
        </authorList>
    </citation>
    <scope>NUCLEOTIDE SEQUENCE [LARGE SCALE GENOMIC DNA]</scope>
    <source>
        <strain evidence="6 7">130c</strain>
    </source>
</reference>
<evidence type="ECO:0000313" key="7">
    <source>
        <dbReference type="Proteomes" id="UP000039865"/>
    </source>
</evidence>
<sequence length="610" mass="70626">MFKKQVKIQNSHSVANKDKKKLKEQLVALRYDVKAAEIFLDDKNYDNNELMMDKIQASKAVIYQRNKVPLMFTPDSKLGYYFPTIYLLFQLQEIGLMKCYLKAGVEQYIFNGADLMWPGIKAFDQESFKVNQLVVVYAKNQQQIGVENMEYFPIAVGKILANQIPDNLKGKAIQVEHYLYDELWEMGPKKIPDEIKIDKAAGLPDGSQEEETKQEEAKQSDTIQNSESNLQEESKGDVTEDNQTKQDQEENKGETPIQGDEEEGLLGSIPTEEMEPRIIEAFFRSIVEGIQDADIPMEPSDLTKDHMNLFSDINYKLDFKQTSWKRIGKFLEVMHKRGIIDYSEPKGVNHKIITKIHRLNEELKSYVPRFSLRKSKKPTVQNQNQDSQMNQQRVEINEVYQFSKHFNAVVMNVKEMDQTQKYFTLKDARDLISQYIKENDLEANAKKGCIKLDPILAQIIQNKRSIDSDSQIKKDEIFKCIQDHLIECYSVTLCDNNEITIRDRVKYHKGKIPQVKVHARRVHNKKQTLITGLELYQIDYEELCTYLQNKLACSVTHQDLEQTSKNPNQGVYIQGNHLDLVSSEILPKRYGVPAKYITKINDLGQKKGKK</sequence>
<feature type="domain" description="SUI1" evidence="4">
    <location>
        <begin position="520"/>
        <end position="589"/>
    </location>
</feature>
<dbReference type="InterPro" id="IPR001950">
    <property type="entry name" value="SUI1"/>
</dbReference>
<organism evidence="6 7">
    <name type="scientific">Stylonychia lemnae</name>
    <name type="common">Ciliate</name>
    <dbReference type="NCBI Taxonomy" id="5949"/>
    <lineage>
        <taxon>Eukaryota</taxon>
        <taxon>Sar</taxon>
        <taxon>Alveolata</taxon>
        <taxon>Ciliophora</taxon>
        <taxon>Intramacronucleata</taxon>
        <taxon>Spirotrichea</taxon>
        <taxon>Stichotrichia</taxon>
        <taxon>Sporadotrichida</taxon>
        <taxon>Oxytrichidae</taxon>
        <taxon>Stylonychinae</taxon>
        <taxon>Stylonychia</taxon>
    </lineage>
</organism>
<dbReference type="EMBL" id="CCKQ01007870">
    <property type="protein sequence ID" value="CDW79297.1"/>
    <property type="molecule type" value="Genomic_DNA"/>
</dbReference>
<feature type="domain" description="DM2" evidence="5">
    <location>
        <begin position="401"/>
        <end position="487"/>
    </location>
</feature>
<dbReference type="InterPro" id="IPR039757">
    <property type="entry name" value="EIF2D"/>
</dbReference>
<dbReference type="Pfam" id="PF26291">
    <property type="entry name" value="SWIB_eIF2D"/>
    <property type="match status" value="1"/>
</dbReference>
<dbReference type="Gene3D" id="3.30.780.10">
    <property type="entry name" value="SUI1-like domain"/>
    <property type="match status" value="1"/>
</dbReference>
<dbReference type="Pfam" id="PF17832">
    <property type="entry name" value="Pre-PUA"/>
    <property type="match status" value="1"/>
</dbReference>
<dbReference type="GO" id="GO:0001731">
    <property type="term" value="P:formation of translation preinitiation complex"/>
    <property type="evidence" value="ECO:0007669"/>
    <property type="project" value="InterPro"/>
</dbReference>
<dbReference type="InterPro" id="IPR004521">
    <property type="entry name" value="Uncharacterised_CHP00451"/>
</dbReference>
<dbReference type="InterPro" id="IPR057429">
    <property type="entry name" value="WH_eIF2D"/>
</dbReference>
<dbReference type="CDD" id="cd11608">
    <property type="entry name" value="eIF2D_C"/>
    <property type="match status" value="1"/>
</dbReference>
<dbReference type="Pfam" id="PF25304">
    <property type="entry name" value="WHD_eIF2D"/>
    <property type="match status" value="1"/>
</dbReference>
<dbReference type="Pfam" id="PF01253">
    <property type="entry name" value="SUI1"/>
    <property type="match status" value="1"/>
</dbReference>
<evidence type="ECO:0000313" key="6">
    <source>
        <dbReference type="EMBL" id="CDW79297.1"/>
    </source>
</evidence>